<evidence type="ECO:0000313" key="6">
    <source>
        <dbReference type="Proteomes" id="UP000629870"/>
    </source>
</evidence>
<evidence type="ECO:0000313" key="4">
    <source>
        <dbReference type="EMBL" id="TNM72320.1"/>
    </source>
</evidence>
<dbReference type="Proteomes" id="UP000313988">
    <property type="component" value="Unassembled WGS sequence"/>
</dbReference>
<dbReference type="Pfam" id="PF08722">
    <property type="entry name" value="Tn7_TnsA-like_N"/>
    <property type="match status" value="1"/>
</dbReference>
<feature type="domain" description="TnsA endonuclease C-terminal" evidence="1">
    <location>
        <begin position="147"/>
        <end position="219"/>
    </location>
</feature>
<comment type="caution">
    <text evidence="4">The sequence shown here is derived from an EMBL/GenBank/DDBJ whole genome shotgun (WGS) entry which is preliminary data.</text>
</comment>
<name>A0A5C4Y953_9DEIO</name>
<dbReference type="GO" id="GO:0004519">
    <property type="term" value="F:endonuclease activity"/>
    <property type="evidence" value="ECO:0007669"/>
    <property type="project" value="UniProtKB-KW"/>
</dbReference>
<reference evidence="3 6" key="2">
    <citation type="submission" date="2020-08" db="EMBL/GenBank/DDBJ databases">
        <title>Genomic Encyclopedia of Type Strains, Phase IV (KMG-IV): sequencing the most valuable type-strain genomes for metagenomic binning, comparative biology and taxonomic classification.</title>
        <authorList>
            <person name="Goeker M."/>
        </authorList>
    </citation>
    <scope>NUCLEOTIDE SEQUENCE [LARGE SCALE GENOMIC DNA]</scope>
    <source>
        <strain evidence="3 6">DSM 12027</strain>
    </source>
</reference>
<dbReference type="InterPro" id="IPR014833">
    <property type="entry name" value="TnsA_N"/>
</dbReference>
<organism evidence="4 5">
    <name type="scientific">Deinococcus radiopugnans ATCC 19172</name>
    <dbReference type="NCBI Taxonomy" id="585398"/>
    <lineage>
        <taxon>Bacteria</taxon>
        <taxon>Thermotogati</taxon>
        <taxon>Deinococcota</taxon>
        <taxon>Deinococci</taxon>
        <taxon>Deinococcales</taxon>
        <taxon>Deinococcaceae</taxon>
        <taxon>Deinococcus</taxon>
    </lineage>
</organism>
<dbReference type="AlphaFoldDB" id="A0A5C4Y953"/>
<protein>
    <submittedName>
        <fullName evidence="4">Heteromeric transposase endonuclease subunit TnsA</fullName>
    </submittedName>
</protein>
<dbReference type="InterPro" id="IPR011856">
    <property type="entry name" value="tRNA_endonuc-like_dom_sf"/>
</dbReference>
<dbReference type="RefSeq" id="WP_139400760.1">
    <property type="nucleotide sequence ID" value="NZ_JACHEW010000004.1"/>
</dbReference>
<proteinExistence type="predicted"/>
<dbReference type="InterPro" id="IPR014832">
    <property type="entry name" value="TnsA_C"/>
</dbReference>
<keyword evidence="4" id="KW-0540">Nuclease</keyword>
<reference evidence="4 5" key="1">
    <citation type="submission" date="2019-06" db="EMBL/GenBank/DDBJ databases">
        <title>Genome sequence of Deinococcus radiopugnans ATCC 19172.</title>
        <authorList>
            <person name="Maclea K.S."/>
            <person name="Maynard C.R."/>
        </authorList>
    </citation>
    <scope>NUCLEOTIDE SEQUENCE [LARGE SCALE GENOMIC DNA]</scope>
    <source>
        <strain evidence="4 5">ATCC 19172</strain>
    </source>
</reference>
<dbReference type="Gene3D" id="3.40.1350.10">
    <property type="match status" value="1"/>
</dbReference>
<accession>A0A5C4Y953</accession>
<dbReference type="EMBL" id="VDMO01000003">
    <property type="protein sequence ID" value="TNM72320.1"/>
    <property type="molecule type" value="Genomic_DNA"/>
</dbReference>
<keyword evidence="6" id="KW-1185">Reference proteome</keyword>
<dbReference type="EMBL" id="JACHEW010000004">
    <property type="protein sequence ID" value="MBB6015995.1"/>
    <property type="molecule type" value="Genomic_DNA"/>
</dbReference>
<feature type="domain" description="TnsA endonuclease N-terminal" evidence="2">
    <location>
        <begin position="64"/>
        <end position="144"/>
    </location>
</feature>
<keyword evidence="4" id="KW-0255">Endonuclease</keyword>
<dbReference type="GO" id="GO:0003676">
    <property type="term" value="F:nucleic acid binding"/>
    <property type="evidence" value="ECO:0007669"/>
    <property type="project" value="InterPro"/>
</dbReference>
<sequence>MVALFATGVHLGYAICDCMVIPPVRKIIKGRRGNRGRIGALKAGGRATFESTLERDFYFTLDFDPAVETFSPQPVLLTYQGSNGRKKKYVPDVLVTYTDRRPHGLFEVKYAADLLADPSEFRLKFRAAREYARCEGWTFGTVTEKSIRQQRLKNITFLRPFLDPGRVFAARDRQMLLCQFTVIGLTPRQLLADLSLEEKGRLLPVLWHLVAAGVILLDMDQPLGMDSPLHLPEVP</sequence>
<keyword evidence="4" id="KW-0378">Hydrolase</keyword>
<evidence type="ECO:0000259" key="2">
    <source>
        <dbReference type="Pfam" id="PF08722"/>
    </source>
</evidence>
<gene>
    <name evidence="4" type="ORF">FHR04_03190</name>
    <name evidence="3" type="ORF">HNQ04_001227</name>
</gene>
<evidence type="ECO:0000313" key="5">
    <source>
        <dbReference type="Proteomes" id="UP000313988"/>
    </source>
</evidence>
<evidence type="ECO:0000313" key="3">
    <source>
        <dbReference type="EMBL" id="MBB6015995.1"/>
    </source>
</evidence>
<dbReference type="OrthoDB" id="881413at2"/>
<dbReference type="Pfam" id="PF08721">
    <property type="entry name" value="Tn7_Tnp_TnsA_C"/>
    <property type="match status" value="1"/>
</dbReference>
<evidence type="ECO:0000259" key="1">
    <source>
        <dbReference type="Pfam" id="PF08721"/>
    </source>
</evidence>
<dbReference type="Proteomes" id="UP000629870">
    <property type="component" value="Unassembled WGS sequence"/>
</dbReference>